<name>A0AAE9Y765_9ACTN</name>
<keyword evidence="3" id="KW-1185">Reference proteome</keyword>
<sequence length="151" mass="15914">MSDDGQQVQDLLEGIRVAMVTTPGPDGLCSRPMTVQRVDADGVVWFLVDADADWVPSGEVEANAAFVDDDTWVSLAGTATLVTEEATVARLGDPVSGAWFQDGASPAALKVVTTHADWWTAPGRLRRVLNIAGGVLSGHRPDMGDRGSAEP</sequence>
<dbReference type="AlphaFoldDB" id="A0AAE9Y765"/>
<evidence type="ECO:0000313" key="3">
    <source>
        <dbReference type="Proteomes" id="UP001216390"/>
    </source>
</evidence>
<gene>
    <name evidence="2" type="ORF">PO878_05505</name>
</gene>
<dbReference type="EMBL" id="CP116942">
    <property type="protein sequence ID" value="WCO68180.1"/>
    <property type="molecule type" value="Genomic_DNA"/>
</dbReference>
<dbReference type="PANTHER" id="PTHR34818:SF1">
    <property type="entry name" value="PROTEIN BLI-3"/>
    <property type="match status" value="1"/>
</dbReference>
<feature type="domain" description="General stress protein FMN-binding split barrel" evidence="1">
    <location>
        <begin position="4"/>
        <end position="142"/>
    </location>
</feature>
<evidence type="ECO:0000313" key="2">
    <source>
        <dbReference type="EMBL" id="WCO68180.1"/>
    </source>
</evidence>
<dbReference type="InterPro" id="IPR012349">
    <property type="entry name" value="Split_barrel_FMN-bd"/>
</dbReference>
<dbReference type="InterPro" id="IPR052917">
    <property type="entry name" value="Stress-Dev_Protein"/>
</dbReference>
<reference evidence="2" key="1">
    <citation type="submission" date="2023-01" db="EMBL/GenBank/DDBJ databases">
        <title>The diversity of Class Acidimicrobiia in South China Sea sediment environments and the proposal of Iamia marina sp. nov., a novel species of the genus Iamia.</title>
        <authorList>
            <person name="He Y."/>
            <person name="Tian X."/>
        </authorList>
    </citation>
    <scope>NUCLEOTIDE SEQUENCE</scope>
    <source>
        <strain evidence="2">DSM 19957</strain>
    </source>
</reference>
<dbReference type="Proteomes" id="UP001216390">
    <property type="component" value="Chromosome"/>
</dbReference>
<dbReference type="Gene3D" id="2.30.110.10">
    <property type="entry name" value="Electron Transport, Fmn-binding Protein, Chain A"/>
    <property type="match status" value="1"/>
</dbReference>
<evidence type="ECO:0000259" key="1">
    <source>
        <dbReference type="Pfam" id="PF16242"/>
    </source>
</evidence>
<dbReference type="SUPFAM" id="SSF50475">
    <property type="entry name" value="FMN-binding split barrel"/>
    <property type="match status" value="1"/>
</dbReference>
<dbReference type="RefSeq" id="WP_272737697.1">
    <property type="nucleotide sequence ID" value="NZ_CP116942.1"/>
</dbReference>
<organism evidence="2 3">
    <name type="scientific">Iamia majanohamensis</name>
    <dbReference type="NCBI Taxonomy" id="467976"/>
    <lineage>
        <taxon>Bacteria</taxon>
        <taxon>Bacillati</taxon>
        <taxon>Actinomycetota</taxon>
        <taxon>Acidimicrobiia</taxon>
        <taxon>Acidimicrobiales</taxon>
        <taxon>Iamiaceae</taxon>
        <taxon>Iamia</taxon>
    </lineage>
</organism>
<protein>
    <submittedName>
        <fullName evidence="2">Pyridoxamine 5'-phosphate oxidase family protein</fullName>
    </submittedName>
</protein>
<proteinExistence type="predicted"/>
<dbReference type="InterPro" id="IPR038725">
    <property type="entry name" value="YdaG_split_barrel_FMN-bd"/>
</dbReference>
<dbReference type="PANTHER" id="PTHR34818">
    <property type="entry name" value="PROTEIN BLI-3"/>
    <property type="match status" value="1"/>
</dbReference>
<accession>A0AAE9Y765</accession>
<dbReference type="KEGG" id="ima:PO878_05505"/>
<dbReference type="Pfam" id="PF16242">
    <property type="entry name" value="Pyrid_ox_like"/>
    <property type="match status" value="1"/>
</dbReference>